<protein>
    <submittedName>
        <fullName evidence="2">6-phosphogluconolactonase</fullName>
    </submittedName>
</protein>
<dbReference type="AlphaFoldDB" id="A0AAD6J024"/>
<proteinExistence type="inferred from homology"/>
<dbReference type="GO" id="GO:0017057">
    <property type="term" value="F:6-phosphogluconolactonase activity"/>
    <property type="evidence" value="ECO:0007669"/>
    <property type="project" value="TreeGrafter"/>
</dbReference>
<dbReference type="InterPro" id="IPR011048">
    <property type="entry name" value="Haem_d1_sf"/>
</dbReference>
<gene>
    <name evidence="2" type="ORF">Dda_5289</name>
</gene>
<dbReference type="InterPro" id="IPR050282">
    <property type="entry name" value="Cycloisomerase_2"/>
</dbReference>
<dbReference type="EMBL" id="JAQGDS010000006">
    <property type="protein sequence ID" value="KAJ6259651.1"/>
    <property type="molecule type" value="Genomic_DNA"/>
</dbReference>
<keyword evidence="3" id="KW-1185">Reference proteome</keyword>
<name>A0AAD6J024_DREDA</name>
<dbReference type="SUPFAM" id="SSF51004">
    <property type="entry name" value="C-terminal (heme d1) domain of cytochrome cd1-nitrite reductase"/>
    <property type="match status" value="1"/>
</dbReference>
<dbReference type="PANTHER" id="PTHR30344">
    <property type="entry name" value="6-PHOSPHOGLUCONOLACTONASE-RELATED"/>
    <property type="match status" value="1"/>
</dbReference>
<dbReference type="Proteomes" id="UP001221413">
    <property type="component" value="Unassembled WGS sequence"/>
</dbReference>
<comment type="similarity">
    <text evidence="1">Belongs to the cycloisomerase 2 family.</text>
</comment>
<evidence type="ECO:0000256" key="1">
    <source>
        <dbReference type="ARBA" id="ARBA00005564"/>
    </source>
</evidence>
<dbReference type="InterPro" id="IPR015943">
    <property type="entry name" value="WD40/YVTN_repeat-like_dom_sf"/>
</dbReference>
<dbReference type="PANTHER" id="PTHR30344:SF1">
    <property type="entry name" value="6-PHOSPHOGLUCONOLACTONASE"/>
    <property type="match status" value="1"/>
</dbReference>
<organism evidence="2 3">
    <name type="scientific">Drechslerella dactyloides</name>
    <name type="common">Nematode-trapping fungus</name>
    <name type="synonym">Arthrobotrys dactyloides</name>
    <dbReference type="NCBI Taxonomy" id="74499"/>
    <lineage>
        <taxon>Eukaryota</taxon>
        <taxon>Fungi</taxon>
        <taxon>Dikarya</taxon>
        <taxon>Ascomycota</taxon>
        <taxon>Pezizomycotina</taxon>
        <taxon>Orbiliomycetes</taxon>
        <taxon>Orbiliales</taxon>
        <taxon>Orbiliaceae</taxon>
        <taxon>Drechslerella</taxon>
    </lineage>
</organism>
<comment type="caution">
    <text evidence="2">The sequence shown here is derived from an EMBL/GenBank/DDBJ whole genome shotgun (WGS) entry which is preliminary data.</text>
</comment>
<dbReference type="Pfam" id="PF10282">
    <property type="entry name" value="Lactonase"/>
    <property type="match status" value="1"/>
</dbReference>
<evidence type="ECO:0000313" key="3">
    <source>
        <dbReference type="Proteomes" id="UP001221413"/>
    </source>
</evidence>
<reference evidence="2" key="1">
    <citation type="submission" date="2023-01" db="EMBL/GenBank/DDBJ databases">
        <title>The chitinases involved in constricting ring structure development in the nematode-trapping fungus Drechslerella dactyloides.</title>
        <authorList>
            <person name="Wang R."/>
            <person name="Zhang L."/>
            <person name="Tang P."/>
            <person name="Li S."/>
            <person name="Liang L."/>
        </authorList>
    </citation>
    <scope>NUCLEOTIDE SEQUENCE</scope>
    <source>
        <strain evidence="2">YMF1.00031</strain>
    </source>
</reference>
<dbReference type="Gene3D" id="2.130.10.10">
    <property type="entry name" value="YVTN repeat-like/Quinoprotein amine dehydrogenase"/>
    <property type="match status" value="1"/>
</dbReference>
<dbReference type="InterPro" id="IPR019405">
    <property type="entry name" value="Lactonase_7-beta_prop"/>
</dbReference>
<accession>A0AAD6J024</accession>
<evidence type="ECO:0000313" key="2">
    <source>
        <dbReference type="EMBL" id="KAJ6259651.1"/>
    </source>
</evidence>
<sequence>MPIISASPLTAVMFGSDLLKRLSLRSLALLRSGSAPSEMASRDIVPACGSANADDGNLLLSVGANGGSISILKFNPSTGTLVNASTFTEQNFMPSWQSVHPTRKDMIYSVDEGSPGGLASFRLDRNSATLKKISRSNGFNGTVNVAIKDNLLVVASYSGAVEAFETNDQGDISQPRDTFTYSLKQPGPVKDRQAGPHPHQAVIDPSGRFAVVPDLGADLLRLYGLNAPRIVELPAAPVPAGSGPRHGQFLELDLPTGRQTMFYLVNEIRNSVLVYTVGYPKDAPITFQQVQEIDTLPDLKTRNNTIPASAGEIAISNDKRFVYVSNRNDFTFKNRANGPSDSIALYEIEKQTGQLKFVKLMEAGGLLPRHFSLDPTNKFVAIALQTSDAVVMYRRNEATGEFIVPEFNETRVAIPDHPVCVQWL</sequence>